<proteinExistence type="predicted"/>
<name>A0A381VH69_9ZZZZ</name>
<dbReference type="EMBL" id="UINC01008701">
    <property type="protein sequence ID" value="SVA39128.1"/>
    <property type="molecule type" value="Genomic_DNA"/>
</dbReference>
<dbReference type="PANTHER" id="PTHR43244">
    <property type="match status" value="1"/>
</dbReference>
<dbReference type="Pfam" id="PF00296">
    <property type="entry name" value="Bac_luciferase"/>
    <property type="match status" value="1"/>
</dbReference>
<evidence type="ECO:0000313" key="3">
    <source>
        <dbReference type="EMBL" id="SVA39128.1"/>
    </source>
</evidence>
<organism evidence="3">
    <name type="scientific">marine metagenome</name>
    <dbReference type="NCBI Taxonomy" id="408172"/>
    <lineage>
        <taxon>unclassified sequences</taxon>
        <taxon>metagenomes</taxon>
        <taxon>ecological metagenomes</taxon>
    </lineage>
</organism>
<sequence>MKIGVSLGISSREPIQHTVEVVQSAEALGFDSTWIADVQLSMKDCFAALTLCAVNTSKILLGTGVTNPITRHPTTIANTFTALKELSGDRAVIGIGTGWTAVYSVGEKPSTIKQLERAIVDIRSLCAGEEVEGSDGSNYRLVTATGKIPIYIAANQPRMLRLAGRVADGVILMGGANAEFTAWQIDHVRRGAEEAGRNMGDISLDLWAAIGLADDREQAVGEVRHWVASQAETFNKWRELPDFLRPFEDEFKAAGKAYDRHEHMSQHAGHAGSVSTELVEYLSFVGEADDCLAQIRSLEPLGLNRVTLAFRAGGRQQRMEAIHEGIIAPLNASAV</sequence>
<dbReference type="CDD" id="cd01097">
    <property type="entry name" value="Tetrahydromethanopterin_reductase"/>
    <property type="match status" value="1"/>
</dbReference>
<protein>
    <recommendedName>
        <fullName evidence="2">Luciferase-like domain-containing protein</fullName>
    </recommendedName>
</protein>
<evidence type="ECO:0000259" key="2">
    <source>
        <dbReference type="Pfam" id="PF00296"/>
    </source>
</evidence>
<evidence type="ECO:0000256" key="1">
    <source>
        <dbReference type="ARBA" id="ARBA00023002"/>
    </source>
</evidence>
<dbReference type="AlphaFoldDB" id="A0A381VH69"/>
<keyword evidence="1" id="KW-0560">Oxidoreductase</keyword>
<dbReference type="PANTHER" id="PTHR43244:SF1">
    <property type="entry name" value="5,10-METHYLENETETRAHYDROMETHANOPTERIN REDUCTASE"/>
    <property type="match status" value="1"/>
</dbReference>
<accession>A0A381VH69</accession>
<dbReference type="InterPro" id="IPR050564">
    <property type="entry name" value="F420-G6PD/mer"/>
</dbReference>
<dbReference type="InterPro" id="IPR036661">
    <property type="entry name" value="Luciferase-like_sf"/>
</dbReference>
<dbReference type="SUPFAM" id="SSF51679">
    <property type="entry name" value="Bacterial luciferase-like"/>
    <property type="match status" value="1"/>
</dbReference>
<dbReference type="Gene3D" id="3.20.20.30">
    <property type="entry name" value="Luciferase-like domain"/>
    <property type="match status" value="1"/>
</dbReference>
<gene>
    <name evidence="3" type="ORF">METZ01_LOCUS91982</name>
</gene>
<dbReference type="InterPro" id="IPR011251">
    <property type="entry name" value="Luciferase-like_dom"/>
</dbReference>
<reference evidence="3" key="1">
    <citation type="submission" date="2018-05" db="EMBL/GenBank/DDBJ databases">
        <authorList>
            <person name="Lanie J.A."/>
            <person name="Ng W.-L."/>
            <person name="Kazmierczak K.M."/>
            <person name="Andrzejewski T.M."/>
            <person name="Davidsen T.M."/>
            <person name="Wayne K.J."/>
            <person name="Tettelin H."/>
            <person name="Glass J.I."/>
            <person name="Rusch D."/>
            <person name="Podicherti R."/>
            <person name="Tsui H.-C.T."/>
            <person name="Winkler M.E."/>
        </authorList>
    </citation>
    <scope>NUCLEOTIDE SEQUENCE</scope>
</reference>
<dbReference type="GO" id="GO:0016705">
    <property type="term" value="F:oxidoreductase activity, acting on paired donors, with incorporation or reduction of molecular oxygen"/>
    <property type="evidence" value="ECO:0007669"/>
    <property type="project" value="InterPro"/>
</dbReference>
<feature type="domain" description="Luciferase-like" evidence="2">
    <location>
        <begin position="10"/>
        <end position="304"/>
    </location>
</feature>